<name>A0A9N8DQ37_9STRA</name>
<feature type="compositionally biased region" description="Acidic residues" evidence="1">
    <location>
        <begin position="164"/>
        <end position="173"/>
    </location>
</feature>
<keyword evidence="4" id="KW-1185">Reference proteome</keyword>
<evidence type="ECO:0000313" key="3">
    <source>
        <dbReference type="EMBL" id="CAB9506662.1"/>
    </source>
</evidence>
<accession>A0A9N8DQ37</accession>
<feature type="chain" id="PRO_5040472860" evidence="2">
    <location>
        <begin position="17"/>
        <end position="232"/>
    </location>
</feature>
<feature type="region of interest" description="Disordered" evidence="1">
    <location>
        <begin position="161"/>
        <end position="203"/>
    </location>
</feature>
<proteinExistence type="predicted"/>
<dbReference type="Proteomes" id="UP001153069">
    <property type="component" value="Unassembled WGS sequence"/>
</dbReference>
<evidence type="ECO:0000256" key="1">
    <source>
        <dbReference type="SAM" id="MobiDB-lite"/>
    </source>
</evidence>
<comment type="caution">
    <text evidence="3">The sequence shown here is derived from an EMBL/GenBank/DDBJ whole genome shotgun (WGS) entry which is preliminary data.</text>
</comment>
<dbReference type="EMBL" id="CAICTM010000273">
    <property type="protein sequence ID" value="CAB9506662.1"/>
    <property type="molecule type" value="Genomic_DNA"/>
</dbReference>
<feature type="signal peptide" evidence="2">
    <location>
        <begin position="1"/>
        <end position="16"/>
    </location>
</feature>
<dbReference type="AlphaFoldDB" id="A0A9N8DQ37"/>
<feature type="compositionally biased region" description="Basic and acidic residues" evidence="1">
    <location>
        <begin position="192"/>
        <end position="203"/>
    </location>
</feature>
<gene>
    <name evidence="3" type="ORF">SEMRO_274_G105500.1</name>
</gene>
<organism evidence="3 4">
    <name type="scientific">Seminavis robusta</name>
    <dbReference type="NCBI Taxonomy" id="568900"/>
    <lineage>
        <taxon>Eukaryota</taxon>
        <taxon>Sar</taxon>
        <taxon>Stramenopiles</taxon>
        <taxon>Ochrophyta</taxon>
        <taxon>Bacillariophyta</taxon>
        <taxon>Bacillariophyceae</taxon>
        <taxon>Bacillariophycidae</taxon>
        <taxon>Naviculales</taxon>
        <taxon>Naviculaceae</taxon>
        <taxon>Seminavis</taxon>
    </lineage>
</organism>
<evidence type="ECO:0000256" key="2">
    <source>
        <dbReference type="SAM" id="SignalP"/>
    </source>
</evidence>
<reference evidence="3" key="1">
    <citation type="submission" date="2020-06" db="EMBL/GenBank/DDBJ databases">
        <authorList>
            <consortium name="Plant Systems Biology data submission"/>
        </authorList>
    </citation>
    <scope>NUCLEOTIDE SEQUENCE</scope>
    <source>
        <strain evidence="3">D6</strain>
    </source>
</reference>
<keyword evidence="2" id="KW-0732">Signal</keyword>
<sequence length="232" mass="25421">MPVVVIAITVVVQCEAIETTYPGGMKGFQEVAVPNNTFCTDGELACASFMMPPDVGKFVEHLQEHGLRWLVPVENEEDQEEGRVVKKALDLVVVDQNNGPCNNCDWIHFGKQGSISFCWIGDESPEGRALSAPEWWTPAKSESMNFVPEKAVQAGGIEFRKHEEEEEEESAEESESKLDAPENEEANGEEQTTAKKNNDDDGKVCLGTVASAYGLIDETSKISDIDPRSTPG</sequence>
<evidence type="ECO:0000313" key="4">
    <source>
        <dbReference type="Proteomes" id="UP001153069"/>
    </source>
</evidence>
<protein>
    <submittedName>
        <fullName evidence="3">Uncharacterized protein</fullName>
    </submittedName>
</protein>